<keyword evidence="2" id="KW-1185">Reference proteome</keyword>
<proteinExistence type="predicted"/>
<accession>A0ABV7WV28</accession>
<name>A0ABV7WV28_9GAMM</name>
<evidence type="ECO:0000313" key="1">
    <source>
        <dbReference type="EMBL" id="MFC3702932.1"/>
    </source>
</evidence>
<dbReference type="Proteomes" id="UP001595710">
    <property type="component" value="Unassembled WGS sequence"/>
</dbReference>
<sequence>MSYHINAWLENGVPQLQVIDAQTKRVCMNWSYQSESEPSEQQKHEIQRLFRELLLLTCKQDIANCRVFRVGV</sequence>
<protein>
    <submittedName>
        <fullName evidence="1">Uncharacterized protein</fullName>
    </submittedName>
</protein>
<gene>
    <name evidence="1" type="ORF">ACFOND_14960</name>
</gene>
<evidence type="ECO:0000313" key="2">
    <source>
        <dbReference type="Proteomes" id="UP001595710"/>
    </source>
</evidence>
<dbReference type="EMBL" id="JBHRYN010000060">
    <property type="protein sequence ID" value="MFC3702932.1"/>
    <property type="molecule type" value="Genomic_DNA"/>
</dbReference>
<reference evidence="2" key="1">
    <citation type="journal article" date="2019" name="Int. J. Syst. Evol. Microbiol.">
        <title>The Global Catalogue of Microorganisms (GCM) 10K type strain sequencing project: providing services to taxonomists for standard genome sequencing and annotation.</title>
        <authorList>
            <consortium name="The Broad Institute Genomics Platform"/>
            <consortium name="The Broad Institute Genome Sequencing Center for Infectious Disease"/>
            <person name="Wu L."/>
            <person name="Ma J."/>
        </authorList>
    </citation>
    <scope>NUCLEOTIDE SEQUENCE [LARGE SCALE GENOMIC DNA]</scope>
    <source>
        <strain evidence="2">CECT 8288</strain>
    </source>
</reference>
<organism evidence="1 2">
    <name type="scientific">Reinekea marina</name>
    <dbReference type="NCBI Taxonomy" id="1310421"/>
    <lineage>
        <taxon>Bacteria</taxon>
        <taxon>Pseudomonadati</taxon>
        <taxon>Pseudomonadota</taxon>
        <taxon>Gammaproteobacteria</taxon>
        <taxon>Oceanospirillales</taxon>
        <taxon>Saccharospirillaceae</taxon>
        <taxon>Reinekea</taxon>
    </lineage>
</organism>
<comment type="caution">
    <text evidence="1">The sequence shown here is derived from an EMBL/GenBank/DDBJ whole genome shotgun (WGS) entry which is preliminary data.</text>
</comment>
<dbReference type="RefSeq" id="WP_216001466.1">
    <property type="nucleotide sequence ID" value="NZ_JAUFQI010000001.1"/>
</dbReference>